<keyword evidence="16" id="KW-1185">Reference proteome</keyword>
<evidence type="ECO:0000256" key="3">
    <source>
        <dbReference type="ARBA" id="ARBA00022679"/>
    </source>
</evidence>
<evidence type="ECO:0000256" key="11">
    <source>
        <dbReference type="ARBA" id="ARBA00024209"/>
    </source>
</evidence>
<keyword evidence="7" id="KW-0833">Ubl conjugation pathway</keyword>
<evidence type="ECO:0000313" key="16">
    <source>
        <dbReference type="Proteomes" id="UP000694930"/>
    </source>
</evidence>
<keyword evidence="3" id="KW-0808">Transferase</keyword>
<evidence type="ECO:0000259" key="15">
    <source>
        <dbReference type="PROSITE" id="PS50089"/>
    </source>
</evidence>
<reference evidence="17" key="2">
    <citation type="submission" date="2025-08" db="UniProtKB">
        <authorList>
            <consortium name="RefSeq"/>
        </authorList>
    </citation>
    <scope>IDENTIFICATION</scope>
</reference>
<dbReference type="RefSeq" id="XP_015072154.2">
    <property type="nucleotide sequence ID" value="XM_015216668.2"/>
</dbReference>
<evidence type="ECO:0000256" key="2">
    <source>
        <dbReference type="ARBA" id="ARBA00004906"/>
    </source>
</evidence>
<dbReference type="PANTHER" id="PTHR45768:SF16">
    <property type="entry name" value="E3 UBIQUITIN-PROTEIN LIGASE ATL4"/>
    <property type="match status" value="1"/>
</dbReference>
<dbReference type="SUPFAM" id="SSF57850">
    <property type="entry name" value="RING/U-box"/>
    <property type="match status" value="1"/>
</dbReference>
<dbReference type="Pfam" id="PF13639">
    <property type="entry name" value="zf-RING_2"/>
    <property type="match status" value="1"/>
</dbReference>
<keyword evidence="9 14" id="KW-1133">Transmembrane helix</keyword>
<sequence>SSFCLILWCLKNKNVRSKSQPRTKITLKRPFQKHKTQHAFSTFIGFLLNIPSLFLITLFITTSIFLTLKIKMSAFFPQSPPLPMPFTATVNGGDVPNTAIDNTAVINDQTPSPSSSSSSSASSSSFIIVVIVIASAIIVSASIYLILRLLSRRFHRSFRTYATADDVVSHSSSATAAAAVTGNRLENQRSSEDEKLLESLPLFSFRSVTGNLTGVDCAVCLSKFEPEDQLRLLPLCLHAFHSGCIDAWLVTNQTCPLCRSTVYPTEADVLSKVLAAENNDARPGNNELRNSGSFRIEFGSVSRRRGGSDSLGGDGQRSYSIGSFEYIVDDGYELSVGSIHQRGASECTDKESIGVPIPAPPGESIASDVSGGGRSWLRDYVDRIASLSLSSRSVSFRSSGRFFSGSSRRSDTVVPIDDLEAGRVGEEISELFRWLSGV</sequence>
<proteinExistence type="inferred from homology"/>
<comment type="subcellular location">
    <subcellularLocation>
        <location evidence="1">Membrane</location>
        <topology evidence="1">Single-pass membrane protein</topology>
    </subcellularLocation>
</comment>
<evidence type="ECO:0000256" key="12">
    <source>
        <dbReference type="PROSITE-ProRule" id="PRU00175"/>
    </source>
</evidence>
<evidence type="ECO:0000256" key="6">
    <source>
        <dbReference type="ARBA" id="ARBA00022771"/>
    </source>
</evidence>
<evidence type="ECO:0000256" key="10">
    <source>
        <dbReference type="ARBA" id="ARBA00023136"/>
    </source>
</evidence>
<keyword evidence="4 14" id="KW-0812">Transmembrane</keyword>
<comment type="pathway">
    <text evidence="2">Protein modification; protein ubiquitination.</text>
</comment>
<dbReference type="InterPro" id="IPR013083">
    <property type="entry name" value="Znf_RING/FYVE/PHD"/>
</dbReference>
<feature type="region of interest" description="Disordered" evidence="13">
    <location>
        <begin position="345"/>
        <end position="370"/>
    </location>
</feature>
<dbReference type="SMART" id="SM00184">
    <property type="entry name" value="RING"/>
    <property type="match status" value="1"/>
</dbReference>
<name>A0ABM1GK41_SOLPN</name>
<keyword evidence="8" id="KW-0862">Zinc</keyword>
<evidence type="ECO:0000256" key="1">
    <source>
        <dbReference type="ARBA" id="ARBA00004167"/>
    </source>
</evidence>
<evidence type="ECO:0000313" key="17">
    <source>
        <dbReference type="RefSeq" id="XP_015072154.2"/>
    </source>
</evidence>
<gene>
    <name evidence="17" type="primary">LOC107016175</name>
</gene>
<feature type="transmembrane region" description="Helical" evidence="14">
    <location>
        <begin position="126"/>
        <end position="147"/>
    </location>
</feature>
<evidence type="ECO:0000256" key="13">
    <source>
        <dbReference type="SAM" id="MobiDB-lite"/>
    </source>
</evidence>
<reference evidence="16" key="1">
    <citation type="journal article" date="2014" name="Nat. Genet.">
        <title>The genome of the stress-tolerant wild tomato species Solanum pennellii.</title>
        <authorList>
            <person name="Bolger A."/>
            <person name="Scossa F."/>
            <person name="Bolger M.E."/>
            <person name="Lanz C."/>
            <person name="Maumus F."/>
            <person name="Tohge T."/>
            <person name="Quesneville H."/>
            <person name="Alseekh S."/>
            <person name="Sorensen I."/>
            <person name="Lichtenstein G."/>
            <person name="Fich E.A."/>
            <person name="Conte M."/>
            <person name="Keller H."/>
            <person name="Schneeberger K."/>
            <person name="Schwacke R."/>
            <person name="Ofner I."/>
            <person name="Vrebalov J."/>
            <person name="Xu Y."/>
            <person name="Osorio S."/>
            <person name="Aflitos S.A."/>
            <person name="Schijlen E."/>
            <person name="Jimenez-Gomez J.M."/>
            <person name="Ryngajllo M."/>
            <person name="Kimura S."/>
            <person name="Kumar R."/>
            <person name="Koenig D."/>
            <person name="Headland L.R."/>
            <person name="Maloof J.N."/>
            <person name="Sinha N."/>
            <person name="van Ham R.C."/>
            <person name="Lankhorst R.K."/>
            <person name="Mao L."/>
            <person name="Vogel A."/>
            <person name="Arsova B."/>
            <person name="Panstruga R."/>
            <person name="Fei Z."/>
            <person name="Rose J.K."/>
            <person name="Zamir D."/>
            <person name="Carrari F."/>
            <person name="Giovannoni J.J."/>
            <person name="Weigel D."/>
            <person name="Usadel B."/>
            <person name="Fernie A.R."/>
        </authorList>
    </citation>
    <scope>NUCLEOTIDE SEQUENCE [LARGE SCALE GENOMIC DNA]</scope>
    <source>
        <strain evidence="16">cv. LA0716</strain>
    </source>
</reference>
<evidence type="ECO:0000256" key="5">
    <source>
        <dbReference type="ARBA" id="ARBA00022723"/>
    </source>
</evidence>
<dbReference type="GeneID" id="107016175"/>
<evidence type="ECO:0000256" key="14">
    <source>
        <dbReference type="SAM" id="Phobius"/>
    </source>
</evidence>
<feature type="domain" description="RING-type" evidence="15">
    <location>
        <begin position="217"/>
        <end position="259"/>
    </location>
</feature>
<keyword evidence="10 14" id="KW-0472">Membrane</keyword>
<dbReference type="Proteomes" id="UP000694930">
    <property type="component" value="Chromosome 1"/>
</dbReference>
<evidence type="ECO:0000256" key="9">
    <source>
        <dbReference type="ARBA" id="ARBA00022989"/>
    </source>
</evidence>
<accession>A0ABM1GK41</accession>
<evidence type="ECO:0000256" key="7">
    <source>
        <dbReference type="ARBA" id="ARBA00022786"/>
    </source>
</evidence>
<organism evidence="16 17">
    <name type="scientific">Solanum pennellii</name>
    <name type="common">Tomato</name>
    <name type="synonym">Lycopersicon pennellii</name>
    <dbReference type="NCBI Taxonomy" id="28526"/>
    <lineage>
        <taxon>Eukaryota</taxon>
        <taxon>Viridiplantae</taxon>
        <taxon>Streptophyta</taxon>
        <taxon>Embryophyta</taxon>
        <taxon>Tracheophyta</taxon>
        <taxon>Spermatophyta</taxon>
        <taxon>Magnoliopsida</taxon>
        <taxon>eudicotyledons</taxon>
        <taxon>Gunneridae</taxon>
        <taxon>Pentapetalae</taxon>
        <taxon>asterids</taxon>
        <taxon>lamiids</taxon>
        <taxon>Solanales</taxon>
        <taxon>Solanaceae</taxon>
        <taxon>Solanoideae</taxon>
        <taxon>Solaneae</taxon>
        <taxon>Solanum</taxon>
        <taxon>Solanum subgen. Lycopersicon</taxon>
    </lineage>
</organism>
<evidence type="ECO:0000256" key="8">
    <source>
        <dbReference type="ARBA" id="ARBA00022833"/>
    </source>
</evidence>
<dbReference type="CDD" id="cd16461">
    <property type="entry name" value="RING-H2_EL5-like"/>
    <property type="match status" value="1"/>
</dbReference>
<dbReference type="PROSITE" id="PS50089">
    <property type="entry name" value="ZF_RING_2"/>
    <property type="match status" value="1"/>
</dbReference>
<comment type="similarity">
    <text evidence="11">Belongs to the RING-type zinc finger family. ATL subfamily.</text>
</comment>
<feature type="transmembrane region" description="Helical" evidence="14">
    <location>
        <begin position="39"/>
        <end position="66"/>
    </location>
</feature>
<feature type="non-terminal residue" evidence="17">
    <location>
        <position position="1"/>
    </location>
</feature>
<protein>
    <submittedName>
        <fullName evidence="17">LOW QUALITY PROTEIN: E3 ubiquitin-protein ligase ATL4</fullName>
    </submittedName>
</protein>
<keyword evidence="6 12" id="KW-0863">Zinc-finger</keyword>
<dbReference type="Gene3D" id="3.30.40.10">
    <property type="entry name" value="Zinc/RING finger domain, C3HC4 (zinc finger)"/>
    <property type="match status" value="1"/>
</dbReference>
<evidence type="ECO:0000256" key="4">
    <source>
        <dbReference type="ARBA" id="ARBA00022692"/>
    </source>
</evidence>
<keyword evidence="5" id="KW-0479">Metal-binding</keyword>
<dbReference type="PANTHER" id="PTHR45768">
    <property type="entry name" value="E3 UBIQUITIN-PROTEIN LIGASE RNF13-LIKE"/>
    <property type="match status" value="1"/>
</dbReference>
<dbReference type="InterPro" id="IPR001841">
    <property type="entry name" value="Znf_RING"/>
</dbReference>